<dbReference type="Proteomes" id="UP000292282">
    <property type="component" value="Unassembled WGS sequence"/>
</dbReference>
<protein>
    <recommendedName>
        <fullName evidence="1">General transcription and DNA repair factor IIH subunit TFB5</fullName>
    </recommendedName>
</protein>
<keyword evidence="1" id="KW-0805">Transcription regulation</keyword>
<dbReference type="InterPro" id="IPR009400">
    <property type="entry name" value="TFIIH_TTDA/Tfb5"/>
</dbReference>
<dbReference type="EMBL" id="PITK01000670">
    <property type="protein sequence ID" value="TBU12681.1"/>
    <property type="molecule type" value="Genomic_DNA"/>
</dbReference>
<dbReference type="GO" id="GO:0000439">
    <property type="term" value="C:transcription factor TFIIH core complex"/>
    <property type="evidence" value="ECO:0007669"/>
    <property type="project" value="UniProtKB-UniRule"/>
</dbReference>
<comment type="caution">
    <text evidence="2">The sequence shown here is derived from an EMBL/GenBank/DDBJ whole genome shotgun (WGS) entry which is preliminary data.</text>
</comment>
<proteinExistence type="inferred from homology"/>
<reference evidence="2 3" key="1">
    <citation type="submission" date="2017-12" db="EMBL/GenBank/DDBJ databases">
        <authorList>
            <person name="Pombert J.-F."/>
            <person name="Haag K.L."/>
            <person name="Ebert D."/>
        </authorList>
    </citation>
    <scope>NUCLEOTIDE SEQUENCE [LARGE SCALE GENOMIC DNA]</scope>
    <source>
        <strain evidence="2">IL-G-3</strain>
    </source>
</reference>
<dbReference type="VEuPathDB" id="MicrosporidiaDB:CWI38_0670p0010"/>
<keyword evidence="1" id="KW-0539">Nucleus</keyword>
<comment type="function">
    <text evidence="1">In NER, TFIIH acts by opening DNA around the lesion to allow the excision of the damaged oligonucleotide and its replacement by a new DNA fragment. In transcription, TFIIH has an essential role in transcription initiation. When the pre-initiation complex (PIC) has been established, TFIIH is required for promoter opening and promoter escape.</text>
</comment>
<comment type="similarity">
    <text evidence="1">Belongs to the TFB5 family.</text>
</comment>
<dbReference type="InterPro" id="IPR035935">
    <property type="entry name" value="TFB5-like_sf"/>
</dbReference>
<gene>
    <name evidence="2" type="ORF">CWI38_0670p0010</name>
</gene>
<accession>A0A4Q9LXQ8</accession>
<sequence>MVKAVRGCLIKTEPSVKEVILKISETEHYVIEDINETTLFVNYDCLDTLKSRKISK</sequence>
<comment type="subunit">
    <text evidence="1">Component of the 7-subunit TFIIH core complex.</text>
</comment>
<dbReference type="OrthoDB" id="354at2759"/>
<keyword evidence="1" id="KW-0234">DNA repair</keyword>
<name>A0A4Q9LXQ8_9MICR</name>
<dbReference type="AlphaFoldDB" id="A0A4Q9LXQ8"/>
<keyword evidence="1" id="KW-0227">DNA damage</keyword>
<dbReference type="Gene3D" id="3.30.70.1220">
    <property type="entry name" value="TFB5-like"/>
    <property type="match status" value="1"/>
</dbReference>
<keyword evidence="1" id="KW-0804">Transcription</keyword>
<organism evidence="2 3">
    <name type="scientific">Hamiltosporidium tvaerminnensis</name>
    <dbReference type="NCBI Taxonomy" id="1176355"/>
    <lineage>
        <taxon>Eukaryota</taxon>
        <taxon>Fungi</taxon>
        <taxon>Fungi incertae sedis</taxon>
        <taxon>Microsporidia</taxon>
        <taxon>Dubosqiidae</taxon>
        <taxon>Hamiltosporidium</taxon>
    </lineage>
</organism>
<dbReference type="GO" id="GO:0006289">
    <property type="term" value="P:nucleotide-excision repair"/>
    <property type="evidence" value="ECO:0007669"/>
    <property type="project" value="InterPro"/>
</dbReference>
<evidence type="ECO:0000313" key="2">
    <source>
        <dbReference type="EMBL" id="TBU12681.1"/>
    </source>
</evidence>
<keyword evidence="3" id="KW-1185">Reference proteome</keyword>
<comment type="subcellular location">
    <subcellularLocation>
        <location evidence="1">Nucleus</location>
    </subcellularLocation>
</comment>
<evidence type="ECO:0000313" key="3">
    <source>
        <dbReference type="Proteomes" id="UP000292282"/>
    </source>
</evidence>
<dbReference type="GO" id="GO:0006367">
    <property type="term" value="P:transcription initiation at RNA polymerase II promoter"/>
    <property type="evidence" value="ECO:0007669"/>
    <property type="project" value="UniProtKB-UniRule"/>
</dbReference>
<dbReference type="STRING" id="1176355.A0A4Q9LXQ8"/>
<dbReference type="SUPFAM" id="SSF142897">
    <property type="entry name" value="TFB5-like"/>
    <property type="match status" value="1"/>
</dbReference>
<dbReference type="Pfam" id="PF06331">
    <property type="entry name" value="Tfb5"/>
    <property type="match status" value="1"/>
</dbReference>
<evidence type="ECO:0000256" key="1">
    <source>
        <dbReference type="RuleBase" id="RU368032"/>
    </source>
</evidence>
<dbReference type="SMART" id="SM01395">
    <property type="entry name" value="Tbf5"/>
    <property type="match status" value="1"/>
</dbReference>